<gene>
    <name evidence="3" type="ORF">IAA81_09635</name>
</gene>
<dbReference type="PANTHER" id="PTHR35535:SF1">
    <property type="entry name" value="HEAT SHOCK PROTEIN HSLJ"/>
    <property type="match status" value="1"/>
</dbReference>
<dbReference type="PANTHER" id="PTHR35535">
    <property type="entry name" value="HEAT SHOCK PROTEIN HSLJ"/>
    <property type="match status" value="1"/>
</dbReference>
<proteinExistence type="predicted"/>
<evidence type="ECO:0000256" key="1">
    <source>
        <dbReference type="SAM" id="SignalP"/>
    </source>
</evidence>
<accession>A0A9D9HRD4</accession>
<feature type="chain" id="PRO_5039329122" evidence="1">
    <location>
        <begin position="18"/>
        <end position="256"/>
    </location>
</feature>
<dbReference type="Gene3D" id="2.40.128.270">
    <property type="match status" value="2"/>
</dbReference>
<feature type="domain" description="DUF306" evidence="2">
    <location>
        <begin position="31"/>
        <end position="136"/>
    </location>
</feature>
<dbReference type="AlphaFoldDB" id="A0A9D9HRD4"/>
<comment type="caution">
    <text evidence="3">The sequence shown here is derived from an EMBL/GenBank/DDBJ whole genome shotgun (WGS) entry which is preliminary data.</text>
</comment>
<evidence type="ECO:0000313" key="3">
    <source>
        <dbReference type="EMBL" id="MBO8458469.1"/>
    </source>
</evidence>
<dbReference type="PROSITE" id="PS51257">
    <property type="entry name" value="PROKAR_LIPOPROTEIN"/>
    <property type="match status" value="1"/>
</dbReference>
<dbReference type="InterPro" id="IPR053147">
    <property type="entry name" value="Hsp_HslJ-like"/>
</dbReference>
<name>A0A9D9HRD4_9SPIR</name>
<keyword evidence="1" id="KW-0732">Signal</keyword>
<dbReference type="InterPro" id="IPR005184">
    <property type="entry name" value="DUF306_Meta_HslJ"/>
</dbReference>
<evidence type="ECO:0000313" key="4">
    <source>
        <dbReference type="Proteomes" id="UP000823638"/>
    </source>
</evidence>
<dbReference type="Proteomes" id="UP000823638">
    <property type="component" value="Unassembled WGS sequence"/>
</dbReference>
<feature type="domain" description="DUF306" evidence="2">
    <location>
        <begin position="140"/>
        <end position="252"/>
    </location>
</feature>
<dbReference type="InterPro" id="IPR038670">
    <property type="entry name" value="HslJ-like_sf"/>
</dbReference>
<dbReference type="Pfam" id="PF03724">
    <property type="entry name" value="META"/>
    <property type="match status" value="2"/>
</dbReference>
<dbReference type="EMBL" id="JADIMM010000110">
    <property type="protein sequence ID" value="MBO8458469.1"/>
    <property type="molecule type" value="Genomic_DNA"/>
</dbReference>
<feature type="signal peptide" evidence="1">
    <location>
        <begin position="1"/>
        <end position="17"/>
    </location>
</feature>
<reference evidence="3" key="1">
    <citation type="submission" date="2020-10" db="EMBL/GenBank/DDBJ databases">
        <authorList>
            <person name="Gilroy R."/>
        </authorList>
    </citation>
    <scope>NUCLEOTIDE SEQUENCE</scope>
    <source>
        <strain evidence="3">10532</strain>
    </source>
</reference>
<evidence type="ECO:0000259" key="2">
    <source>
        <dbReference type="Pfam" id="PF03724"/>
    </source>
</evidence>
<reference evidence="3" key="2">
    <citation type="journal article" date="2021" name="PeerJ">
        <title>Extensive microbial diversity within the chicken gut microbiome revealed by metagenomics and culture.</title>
        <authorList>
            <person name="Gilroy R."/>
            <person name="Ravi A."/>
            <person name="Getino M."/>
            <person name="Pursley I."/>
            <person name="Horton D.L."/>
            <person name="Alikhan N.F."/>
            <person name="Baker D."/>
            <person name="Gharbi K."/>
            <person name="Hall N."/>
            <person name="Watson M."/>
            <person name="Adriaenssens E.M."/>
            <person name="Foster-Nyarko E."/>
            <person name="Jarju S."/>
            <person name="Secka A."/>
            <person name="Antonio M."/>
            <person name="Oren A."/>
            <person name="Chaudhuri R.R."/>
            <person name="La Ragione R."/>
            <person name="Hildebrand F."/>
            <person name="Pallen M.J."/>
        </authorList>
    </citation>
    <scope>NUCLEOTIDE SEQUENCE</scope>
    <source>
        <strain evidence="3">10532</strain>
    </source>
</reference>
<sequence length="256" mass="27905">MKASKSIFFILAVIAIAAGCSGEKSIPLPETGTWKLSEIITTREIPALKEPVTISLSLDGTTVSGFSGCNNYFTGYKLNENRIVLENIASTRRIGPEENMALENLFLDQLALTASYKNTKEGLTLFDSDGNEILRFIPYEITDIQWDLTSYLKTEDAVETVPEDVEAFITLSKDGKLNGNTGVNILNTTYSLSDGNGIQIQPGATTMMAAPTEEIGNFEQRFLELLGSAVSYRLSGDTLTLVDANDSSLLIFSCKK</sequence>
<protein>
    <submittedName>
        <fullName evidence="3">META domain-containing protein</fullName>
    </submittedName>
</protein>
<organism evidence="3 4">
    <name type="scientific">Candidatus Gallitreponema excrementavium</name>
    <dbReference type="NCBI Taxonomy" id="2840840"/>
    <lineage>
        <taxon>Bacteria</taxon>
        <taxon>Pseudomonadati</taxon>
        <taxon>Spirochaetota</taxon>
        <taxon>Spirochaetia</taxon>
        <taxon>Spirochaetales</taxon>
        <taxon>Candidatus Gallitreponema</taxon>
    </lineage>
</organism>